<name>A0A665WDU5_ECHNA</name>
<dbReference type="AlphaFoldDB" id="A0A665WDU5"/>
<feature type="disulfide bond" evidence="4">
    <location>
        <begin position="29"/>
        <end position="78"/>
    </location>
</feature>
<organism evidence="6 7">
    <name type="scientific">Echeneis naucrates</name>
    <name type="common">Live sharksucker</name>
    <dbReference type="NCBI Taxonomy" id="173247"/>
    <lineage>
        <taxon>Eukaryota</taxon>
        <taxon>Metazoa</taxon>
        <taxon>Chordata</taxon>
        <taxon>Craniata</taxon>
        <taxon>Vertebrata</taxon>
        <taxon>Euteleostomi</taxon>
        <taxon>Actinopterygii</taxon>
        <taxon>Neopterygii</taxon>
        <taxon>Teleostei</taxon>
        <taxon>Neoteleostei</taxon>
        <taxon>Acanthomorphata</taxon>
        <taxon>Carangaria</taxon>
        <taxon>Carangiformes</taxon>
        <taxon>Echeneidae</taxon>
        <taxon>Echeneis</taxon>
    </lineage>
</organism>
<proteinExistence type="predicted"/>
<dbReference type="PROSITE" id="PS01185">
    <property type="entry name" value="CTCK_1"/>
    <property type="match status" value="1"/>
</dbReference>
<dbReference type="PANTHER" id="PTHR11339">
    <property type="entry name" value="EXTRACELLULAR MATRIX GLYCOPROTEIN RELATED"/>
    <property type="match status" value="1"/>
</dbReference>
<feature type="domain" description="CTCK" evidence="5">
    <location>
        <begin position="15"/>
        <end position="102"/>
    </location>
</feature>
<dbReference type="SUPFAM" id="SSF57501">
    <property type="entry name" value="Cystine-knot cytokines"/>
    <property type="match status" value="1"/>
</dbReference>
<dbReference type="InParanoid" id="A0A665WDU5"/>
<dbReference type="Proteomes" id="UP000472264">
    <property type="component" value="Chromosome 3"/>
</dbReference>
<reference evidence="6" key="1">
    <citation type="submission" date="2021-04" db="EMBL/GenBank/DDBJ databases">
        <authorList>
            <consortium name="Wellcome Sanger Institute Data Sharing"/>
        </authorList>
    </citation>
    <scope>NUCLEOTIDE SEQUENCE [LARGE SCALE GENOMIC DNA]</scope>
</reference>
<dbReference type="Pfam" id="PF00007">
    <property type="entry name" value="Cys_knot"/>
    <property type="match status" value="1"/>
</dbReference>
<dbReference type="Gene3D" id="2.10.90.10">
    <property type="entry name" value="Cystine-knot cytokines"/>
    <property type="match status" value="1"/>
</dbReference>
<evidence type="ECO:0000313" key="7">
    <source>
        <dbReference type="Proteomes" id="UP000472264"/>
    </source>
</evidence>
<dbReference type="InterPro" id="IPR050780">
    <property type="entry name" value="Mucin_vWF_Thrombospondin_sf"/>
</dbReference>
<reference evidence="6" key="2">
    <citation type="submission" date="2025-08" db="UniProtKB">
        <authorList>
            <consortium name="Ensembl"/>
        </authorList>
    </citation>
    <scope>IDENTIFICATION</scope>
</reference>
<sequence>MSLLTALGVEKRPSCNVSTTAVLVESQGCRSKDLVNITACSGACSTYTLYSAKMKALEHSCSCCQEVVTSERQIQLTCKDNTEITYTYIHIDTCGCLEVDCSPFAHSETTNTPSRMRSRRRRR</sequence>
<dbReference type="Ensembl" id="ENSENLT00000043358.1">
    <property type="protein sequence ID" value="ENSENLP00000042264.1"/>
    <property type="gene ID" value="ENSENLG00000018118.1"/>
</dbReference>
<reference evidence="6" key="3">
    <citation type="submission" date="2025-09" db="UniProtKB">
        <authorList>
            <consortium name="Ensembl"/>
        </authorList>
    </citation>
    <scope>IDENTIFICATION</scope>
</reference>
<dbReference type="InterPro" id="IPR029034">
    <property type="entry name" value="Cystine-knot_cytokine"/>
</dbReference>
<evidence type="ECO:0000259" key="5">
    <source>
        <dbReference type="PROSITE" id="PS01225"/>
    </source>
</evidence>
<dbReference type="InterPro" id="IPR006207">
    <property type="entry name" value="Cys_knot_C"/>
</dbReference>
<dbReference type="OMA" id="CTETECT"/>
<protein>
    <recommendedName>
        <fullName evidence="5">CTCK domain-containing protein</fullName>
    </recommendedName>
</protein>
<accession>A0A665WDU5</accession>
<evidence type="ECO:0000256" key="2">
    <source>
        <dbReference type="ARBA" id="ARBA00022525"/>
    </source>
</evidence>
<evidence type="ECO:0000256" key="4">
    <source>
        <dbReference type="PROSITE-ProRule" id="PRU00039"/>
    </source>
</evidence>
<evidence type="ECO:0000256" key="3">
    <source>
        <dbReference type="ARBA" id="ARBA00023157"/>
    </source>
</evidence>
<dbReference type="PROSITE" id="PS01225">
    <property type="entry name" value="CTCK_2"/>
    <property type="match status" value="1"/>
</dbReference>
<dbReference type="PANTHER" id="PTHR11339:SF402">
    <property type="entry name" value="VWFD DOMAIN-CONTAINING PROTEIN"/>
    <property type="match status" value="1"/>
</dbReference>
<keyword evidence="2" id="KW-0964">Secreted</keyword>
<keyword evidence="7" id="KW-1185">Reference proteome</keyword>
<evidence type="ECO:0000256" key="1">
    <source>
        <dbReference type="ARBA" id="ARBA00004613"/>
    </source>
</evidence>
<evidence type="ECO:0000313" key="6">
    <source>
        <dbReference type="Ensembl" id="ENSENLP00000042264.1"/>
    </source>
</evidence>
<feature type="disulfide bond" evidence="4">
    <location>
        <begin position="40"/>
        <end position="94"/>
    </location>
</feature>
<keyword evidence="3 4" id="KW-1015">Disulfide bond</keyword>
<comment type="caution">
    <text evidence="4">Lacks conserved residue(s) required for the propagation of feature annotation.</text>
</comment>
<dbReference type="InterPro" id="IPR006208">
    <property type="entry name" value="Glyco_hormone_CN"/>
</dbReference>
<feature type="disulfide bond" evidence="4">
    <location>
        <begin position="44"/>
        <end position="96"/>
    </location>
</feature>
<dbReference type="SMART" id="SM00041">
    <property type="entry name" value="CT"/>
    <property type="match status" value="1"/>
</dbReference>
<comment type="subcellular location">
    <subcellularLocation>
        <location evidence="1">Secreted</location>
    </subcellularLocation>
</comment>
<dbReference type="GO" id="GO:0005576">
    <property type="term" value="C:extracellular region"/>
    <property type="evidence" value="ECO:0007669"/>
    <property type="project" value="UniProtKB-SubCell"/>
</dbReference>